<protein>
    <submittedName>
        <fullName evidence="3">YcaO-like family protein</fullName>
    </submittedName>
</protein>
<dbReference type="Proteomes" id="UP000718281">
    <property type="component" value="Unassembled WGS sequence"/>
</dbReference>
<dbReference type="Proteomes" id="UP000726105">
    <property type="component" value="Unassembled WGS sequence"/>
</dbReference>
<feature type="domain" description="YcaO" evidence="2">
    <location>
        <begin position="75"/>
        <end position="412"/>
    </location>
</feature>
<dbReference type="PROSITE" id="PS51664">
    <property type="entry name" value="YCAO"/>
    <property type="match status" value="1"/>
</dbReference>
<dbReference type="EMBL" id="JADJIB010000001">
    <property type="protein sequence ID" value="MBK7272069.1"/>
    <property type="molecule type" value="Genomic_DNA"/>
</dbReference>
<reference evidence="5 6" key="1">
    <citation type="submission" date="2020-10" db="EMBL/GenBank/DDBJ databases">
        <title>Connecting structure to function with the recovery of over 1000 high-quality activated sludge metagenome-assembled genomes encoding full-length rRNA genes using long-read sequencing.</title>
        <authorList>
            <person name="Singleton C.M."/>
            <person name="Petriglieri F."/>
            <person name="Kristensen J.M."/>
            <person name="Kirkegaard R.H."/>
            <person name="Michaelsen T.Y."/>
            <person name="Andersen M.H."/>
            <person name="Karst S.M."/>
            <person name="Dueholm M.S."/>
            <person name="Nielsen P.H."/>
            <person name="Albertsen M."/>
        </authorList>
    </citation>
    <scope>NUCLEOTIDE SEQUENCE [LARGE SCALE GENOMIC DNA]</scope>
    <source>
        <strain evidence="3">AalE_18-Q3-R2-46_BAT3C.188</strain>
        <strain evidence="4">Ega_18-Q3-R5-49_MAXAC.001</strain>
    </source>
</reference>
<comment type="caution">
    <text evidence="3">The sequence shown here is derived from an EMBL/GenBank/DDBJ whole genome shotgun (WGS) entry which is preliminary data.</text>
</comment>
<evidence type="ECO:0000256" key="1">
    <source>
        <dbReference type="SAM" id="MobiDB-lite"/>
    </source>
</evidence>
<evidence type="ECO:0000313" key="3">
    <source>
        <dbReference type="EMBL" id="MBK6301368.1"/>
    </source>
</evidence>
<feature type="region of interest" description="Disordered" evidence="1">
    <location>
        <begin position="1"/>
        <end position="23"/>
    </location>
</feature>
<evidence type="ECO:0000313" key="6">
    <source>
        <dbReference type="Proteomes" id="UP000726105"/>
    </source>
</evidence>
<dbReference type="Gene3D" id="3.30.1330.230">
    <property type="match status" value="1"/>
</dbReference>
<dbReference type="PANTHER" id="PTHR37809">
    <property type="entry name" value="RIBOSOMAL PROTEIN S12 METHYLTHIOTRANSFERASE ACCESSORY FACTOR YCAO"/>
    <property type="match status" value="1"/>
</dbReference>
<organism evidence="3 5">
    <name type="scientific">Candidatus Phosphoribacter hodrii</name>
    <dbReference type="NCBI Taxonomy" id="2953743"/>
    <lineage>
        <taxon>Bacteria</taxon>
        <taxon>Bacillati</taxon>
        <taxon>Actinomycetota</taxon>
        <taxon>Actinomycetes</taxon>
        <taxon>Micrococcales</taxon>
        <taxon>Dermatophilaceae</taxon>
        <taxon>Candidatus Phosphoribacter</taxon>
    </lineage>
</organism>
<dbReference type="Pfam" id="PF02624">
    <property type="entry name" value="YcaO"/>
    <property type="match status" value="1"/>
</dbReference>
<dbReference type="EMBL" id="JADIXZ010000004">
    <property type="protein sequence ID" value="MBK6301368.1"/>
    <property type="molecule type" value="Genomic_DNA"/>
</dbReference>
<dbReference type="NCBIfam" id="TIGR00702">
    <property type="entry name" value="YcaO-type kinase domain"/>
    <property type="match status" value="1"/>
</dbReference>
<evidence type="ECO:0000313" key="4">
    <source>
        <dbReference type="EMBL" id="MBK7272069.1"/>
    </source>
</evidence>
<dbReference type="AlphaFoldDB" id="A0A935CDY4"/>
<dbReference type="InterPro" id="IPR003776">
    <property type="entry name" value="YcaO-like_dom"/>
</dbReference>
<name>A0A935CDY4_9MICO</name>
<evidence type="ECO:0000313" key="5">
    <source>
        <dbReference type="Proteomes" id="UP000718281"/>
    </source>
</evidence>
<gene>
    <name evidence="3" type="ORF">IPF40_10080</name>
    <name evidence="4" type="ORF">IPI13_02540</name>
</gene>
<dbReference type="PANTHER" id="PTHR37809:SF1">
    <property type="entry name" value="RIBOSOMAL PROTEIN S12 METHYLTHIOTRANSFERASE ACCESSORY FACTOR YCAO"/>
    <property type="match status" value="1"/>
</dbReference>
<proteinExistence type="predicted"/>
<sequence>MTSVSTQDPVSEDLKRYRRGTHRACDPSETYDHLRALMPRCGITRIANITGLDRVGVPVYTAIRPNSRALSTSQGKGMDRDAARASALMEAFESWHGERVSADGGYYRREEAEDENGIPVADVGRISRRGRDVSWLSSTRINWVRGLDVMSGVAVLLPYDCVSSDFTGDVQRVAFIRSTNGLASGNTLTEATLHGLYEVIERDAVALWSPSAGTADRVVDPGTVHDEDNAALLDRLADAGLGVLIRDVRCDTRVPVFAVAIAPTNPTRMPPFAAFSGYGAHLDPRVALSRALTEAIQSRLTVIHGGRDDLWPSAYARVLDHRAARNWARFVSTAEPTVDFERIPDHSTETFSGDLEVLKESIASVAAEAIAVDLTRPGLGIPVVKVVVPGLSGIPFDPRPRDGGRVGSAAPA</sequence>
<evidence type="ECO:0000259" key="2">
    <source>
        <dbReference type="PROSITE" id="PS51664"/>
    </source>
</evidence>
<accession>A0A935CDY4</accession>